<name>A0A6J7H6L1_9ZZZZ</name>
<dbReference type="InterPro" id="IPR036291">
    <property type="entry name" value="NAD(P)-bd_dom_sf"/>
</dbReference>
<dbReference type="EMBL" id="CAFBMG010000176">
    <property type="protein sequence ID" value="CAB4915274.1"/>
    <property type="molecule type" value="Genomic_DNA"/>
</dbReference>
<reference evidence="4" key="1">
    <citation type="submission" date="2020-05" db="EMBL/GenBank/DDBJ databases">
        <authorList>
            <person name="Chiriac C."/>
            <person name="Salcher M."/>
            <person name="Ghai R."/>
            <person name="Kavagutti S V."/>
        </authorList>
    </citation>
    <scope>NUCLEOTIDE SEQUENCE</scope>
</reference>
<dbReference type="InterPro" id="IPR013549">
    <property type="entry name" value="DUF1731"/>
</dbReference>
<dbReference type="Gene3D" id="3.40.50.720">
    <property type="entry name" value="NAD(P)-binding Rossmann-like Domain"/>
    <property type="match status" value="1"/>
</dbReference>
<gene>
    <name evidence="4" type="ORF">UFOPK3519_01657</name>
</gene>
<dbReference type="Pfam" id="PF08338">
    <property type="entry name" value="DUF1731"/>
    <property type="match status" value="1"/>
</dbReference>
<protein>
    <submittedName>
        <fullName evidence="4">Unannotated protein</fullName>
    </submittedName>
</protein>
<dbReference type="InterPro" id="IPR001509">
    <property type="entry name" value="Epimerase_deHydtase"/>
</dbReference>
<feature type="domain" description="NAD-dependent epimerase/dehydratase" evidence="2">
    <location>
        <begin position="3"/>
        <end position="228"/>
    </location>
</feature>
<accession>A0A6J7H6L1</accession>
<dbReference type="SUPFAM" id="SSF51735">
    <property type="entry name" value="NAD(P)-binding Rossmann-fold domains"/>
    <property type="match status" value="1"/>
</dbReference>
<feature type="compositionally biased region" description="Low complexity" evidence="1">
    <location>
        <begin position="34"/>
        <end position="50"/>
    </location>
</feature>
<dbReference type="NCBIfam" id="TIGR01777">
    <property type="entry name" value="yfcH"/>
    <property type="match status" value="1"/>
</dbReference>
<proteinExistence type="predicted"/>
<evidence type="ECO:0000313" key="4">
    <source>
        <dbReference type="EMBL" id="CAB4915274.1"/>
    </source>
</evidence>
<dbReference type="AlphaFoldDB" id="A0A6J7H6L1"/>
<evidence type="ECO:0000259" key="2">
    <source>
        <dbReference type="Pfam" id="PF01370"/>
    </source>
</evidence>
<evidence type="ECO:0000256" key="1">
    <source>
        <dbReference type="SAM" id="MobiDB-lite"/>
    </source>
</evidence>
<organism evidence="4">
    <name type="scientific">freshwater metagenome</name>
    <dbReference type="NCBI Taxonomy" id="449393"/>
    <lineage>
        <taxon>unclassified sequences</taxon>
        <taxon>metagenomes</taxon>
        <taxon>ecological metagenomes</taxon>
    </lineage>
</organism>
<dbReference type="Pfam" id="PF01370">
    <property type="entry name" value="Epimerase"/>
    <property type="match status" value="1"/>
</dbReference>
<evidence type="ECO:0000259" key="3">
    <source>
        <dbReference type="Pfam" id="PF08338"/>
    </source>
</evidence>
<dbReference type="InterPro" id="IPR010099">
    <property type="entry name" value="SDR39U1"/>
</dbReference>
<feature type="region of interest" description="Disordered" evidence="1">
    <location>
        <begin position="30"/>
        <end position="55"/>
    </location>
</feature>
<dbReference type="CDD" id="cd05242">
    <property type="entry name" value="SDR_a8"/>
    <property type="match status" value="1"/>
</dbReference>
<feature type="domain" description="DUF1731" evidence="3">
    <location>
        <begin position="264"/>
        <end position="309"/>
    </location>
</feature>
<dbReference type="PANTHER" id="PTHR11092:SF0">
    <property type="entry name" value="EPIMERASE FAMILY PROTEIN SDR39U1"/>
    <property type="match status" value="1"/>
</dbReference>
<sequence length="311" mass="32585">MKIALTGASGLIGTQLIDALLHDGHELTQFTRPSSSPAANAAATGSADSSPPIRQASWDPARKLIDASALIGVEAVIHLAGVGIADTRWTAQQKDRILTSRTLGTSLIAATMAAMDQPPAVLLSGSAIGYYGEHGDEVLDESGSPGSDFTARVCIDWEAAAQPAVDAGIRVAFLRTGIVQSTEGGALAKQLPFFKLGLGGKVGSGKQYISWISIQDEVRAIQFLLTHELSGPINLTAPEPVTNAEYTKILGGVLHRPTTILPITGPRLLFGRELADSLLLTSSRVVPAALLEAEFSFDYPELEPALSALLA</sequence>
<dbReference type="PANTHER" id="PTHR11092">
    <property type="entry name" value="SUGAR NUCLEOTIDE EPIMERASE RELATED"/>
    <property type="match status" value="1"/>
</dbReference>